<dbReference type="PANTHER" id="PTHR12549:SF38">
    <property type="entry name" value="JMJC DOMAIN-CONTAINING HISTONE DEMETHYLASE 2, ISOFORM A"/>
    <property type="match status" value="1"/>
</dbReference>
<keyword evidence="3" id="KW-0539">Nucleus</keyword>
<dbReference type="GO" id="GO:0003712">
    <property type="term" value="F:transcription coregulator activity"/>
    <property type="evidence" value="ECO:0007669"/>
    <property type="project" value="TreeGrafter"/>
</dbReference>
<keyword evidence="7" id="KW-0808">Transferase</keyword>
<comment type="subcellular location">
    <subcellularLocation>
        <location evidence="1">Nucleus</location>
    </subcellularLocation>
</comment>
<protein>
    <submittedName>
        <fullName evidence="7">Lysine-specific demethylase 3A</fullName>
    </submittedName>
</protein>
<dbReference type="EMBL" id="JYDO01000139">
    <property type="protein sequence ID" value="KRZ69306.1"/>
    <property type="molecule type" value="Genomic_DNA"/>
</dbReference>
<evidence type="ECO:0000313" key="8">
    <source>
        <dbReference type="Proteomes" id="UP000054843"/>
    </source>
</evidence>
<feature type="compositionally biased region" description="Basic and acidic residues" evidence="4">
    <location>
        <begin position="96"/>
        <end position="105"/>
    </location>
</feature>
<dbReference type="SUPFAM" id="SSF51197">
    <property type="entry name" value="Clavaminate synthase-like"/>
    <property type="match status" value="1"/>
</dbReference>
<dbReference type="GO" id="GO:0032454">
    <property type="term" value="F:histone H3K9 demethylase activity"/>
    <property type="evidence" value="ECO:0007669"/>
    <property type="project" value="InterPro"/>
</dbReference>
<evidence type="ECO:0000256" key="2">
    <source>
        <dbReference type="ARBA" id="ARBA00022723"/>
    </source>
</evidence>
<dbReference type="InterPro" id="IPR003347">
    <property type="entry name" value="JmjC_dom"/>
</dbReference>
<proteinExistence type="predicted"/>
<dbReference type="Pfam" id="PF02373">
    <property type="entry name" value="JmjC"/>
    <property type="match status" value="1"/>
</dbReference>
<keyword evidence="2" id="KW-0479">Metal-binding</keyword>
<keyword evidence="8" id="KW-1185">Reference proteome</keyword>
<name>A0A0V1MC40_9BILA</name>
<dbReference type="GO" id="GO:0046872">
    <property type="term" value="F:metal ion binding"/>
    <property type="evidence" value="ECO:0007669"/>
    <property type="project" value="UniProtKB-KW"/>
</dbReference>
<evidence type="ECO:0000259" key="6">
    <source>
        <dbReference type="PROSITE" id="PS51184"/>
    </source>
</evidence>
<feature type="compositionally biased region" description="Polar residues" evidence="4">
    <location>
        <begin position="141"/>
        <end position="151"/>
    </location>
</feature>
<dbReference type="Gene3D" id="2.60.120.650">
    <property type="entry name" value="Cupin"/>
    <property type="match status" value="1"/>
</dbReference>
<evidence type="ECO:0000256" key="5">
    <source>
        <dbReference type="SAM" id="Phobius"/>
    </source>
</evidence>
<evidence type="ECO:0000256" key="3">
    <source>
        <dbReference type="ARBA" id="ARBA00023242"/>
    </source>
</evidence>
<dbReference type="STRING" id="268474.A0A0V1MC40"/>
<evidence type="ECO:0000313" key="7">
    <source>
        <dbReference type="EMBL" id="KRZ69306.1"/>
    </source>
</evidence>
<dbReference type="GO" id="GO:0000785">
    <property type="term" value="C:chromatin"/>
    <property type="evidence" value="ECO:0007669"/>
    <property type="project" value="TreeGrafter"/>
</dbReference>
<evidence type="ECO:0000256" key="4">
    <source>
        <dbReference type="SAM" id="MobiDB-lite"/>
    </source>
</evidence>
<dbReference type="GO" id="GO:0008168">
    <property type="term" value="F:methyltransferase activity"/>
    <property type="evidence" value="ECO:0007669"/>
    <property type="project" value="UniProtKB-KW"/>
</dbReference>
<dbReference type="Proteomes" id="UP000054843">
    <property type="component" value="Unassembled WGS sequence"/>
</dbReference>
<accession>A0A0V1MC40</accession>
<evidence type="ECO:0000256" key="1">
    <source>
        <dbReference type="ARBA" id="ARBA00004123"/>
    </source>
</evidence>
<sequence length="857" mass="98033">MQKHSVAIFAVCSSEIELILQQDSRGEKRVGRLICNAWRKKKKKNIVFNGLTIATSRLELQQWLFLLGLLLSPLLGCSLISFEIVFSDMATPNKRNRSDGQRDQENVPGSGGESQNLEIVQISQSESGELTEELTLVSTEAGNISVDQGESSPDRKSSESQPDTVLSSDAEIEFFSCDEETDQSGESELFLFNCASFSSCSFADESDDADENDHTKTRVANSNGQADEKLPTDPKDEYEFQSKICLEIDNMPRCIECYYYPKQDNTWCRFIAFRELGFGTQNGRYRFPTSKKCYEKAGTSSEQPVQSNTETSAKSRQLSSAESAYILFYTRFSFWNTLKAEKHFKNEYRRATGKTEKDIALKVFNNDREVCDVCLMSIFNFHAICRRCGFTVCMACFNDRLNGVKYGEETGPYFDQYQWFFCTDLSMVNHHPAAMDLCYFHEELHPSKINDTMKKLGRRYSECSTKIMRGGRGNRCFPNVRHFYTNNRNLLVLQEPYNEGNIGHFRKHWRNALPVLVQNVKITSEYWRPSFFRQQFRHAASGHDLQDCCTGQVLCDVPYLKFWNGFDDRRKRMRDSDDNTARHLKLRDWPSNNTLPELIPSTCADFYSAAPMPSYVHHTNGAFNLVSSLPDNLLKPDLGPKLYIAYEMFPKMDVATTNLHSDITDALNILTWASIPKNVSKQRMHDDILRVLANEGLDEKMMNMARERINDVGALWTIFKPDDSDKLRQYIIQHFDEPNEPGSDPIHDNIHYLNANVRADLARNGIQPITFLQMRNDAVYIPAGAAHQVLNLKCCIKVALDFVSPEGIDRSLRVANELRKLSVYHVNRGDKLQIHNIIYYSTLEAIEALEKVNSSPT</sequence>
<feature type="domain" description="JmjC" evidence="6">
    <location>
        <begin position="618"/>
        <end position="819"/>
    </location>
</feature>
<feature type="region of interest" description="Disordered" evidence="4">
    <location>
        <begin position="139"/>
        <end position="166"/>
    </location>
</feature>
<keyword evidence="5" id="KW-1133">Transmembrane helix</keyword>
<reference evidence="7 8" key="1">
    <citation type="submission" date="2015-01" db="EMBL/GenBank/DDBJ databases">
        <title>Evolution of Trichinella species and genotypes.</title>
        <authorList>
            <person name="Korhonen P.K."/>
            <person name="Edoardo P."/>
            <person name="Giuseppe L.R."/>
            <person name="Gasser R.B."/>
        </authorList>
    </citation>
    <scope>NUCLEOTIDE SEQUENCE [LARGE SCALE GENOMIC DNA]</scope>
    <source>
        <strain evidence="7">ISS1980</strain>
    </source>
</reference>
<dbReference type="GO" id="GO:0006357">
    <property type="term" value="P:regulation of transcription by RNA polymerase II"/>
    <property type="evidence" value="ECO:0007669"/>
    <property type="project" value="TreeGrafter"/>
</dbReference>
<dbReference type="GO" id="GO:0031490">
    <property type="term" value="F:chromatin DNA binding"/>
    <property type="evidence" value="ECO:0007669"/>
    <property type="project" value="TreeGrafter"/>
</dbReference>
<feature type="region of interest" description="Disordered" evidence="4">
    <location>
        <begin position="92"/>
        <end position="117"/>
    </location>
</feature>
<comment type="caution">
    <text evidence="7">The sequence shown here is derived from an EMBL/GenBank/DDBJ whole genome shotgun (WGS) entry which is preliminary data.</text>
</comment>
<dbReference type="PANTHER" id="PTHR12549">
    <property type="entry name" value="JMJC DOMAIN-CONTAINING HISTONE DEMETHYLATION PROTEIN"/>
    <property type="match status" value="1"/>
</dbReference>
<dbReference type="OrthoDB" id="1667110at2759"/>
<feature type="region of interest" description="Disordered" evidence="4">
    <location>
        <begin position="205"/>
        <end position="234"/>
    </location>
</feature>
<dbReference type="GO" id="GO:0032259">
    <property type="term" value="P:methylation"/>
    <property type="evidence" value="ECO:0007669"/>
    <property type="project" value="UniProtKB-KW"/>
</dbReference>
<dbReference type="GO" id="GO:0000118">
    <property type="term" value="C:histone deacetylase complex"/>
    <property type="evidence" value="ECO:0007669"/>
    <property type="project" value="TreeGrafter"/>
</dbReference>
<gene>
    <name evidence="7" type="primary">Kdm3a</name>
    <name evidence="7" type="ORF">T10_13591</name>
</gene>
<feature type="transmembrane region" description="Helical" evidence="5">
    <location>
        <begin position="63"/>
        <end position="86"/>
    </location>
</feature>
<keyword evidence="5" id="KW-0472">Membrane</keyword>
<dbReference type="InterPro" id="IPR045109">
    <property type="entry name" value="LSDs-like"/>
</dbReference>
<organism evidence="7 8">
    <name type="scientific">Trichinella papuae</name>
    <dbReference type="NCBI Taxonomy" id="268474"/>
    <lineage>
        <taxon>Eukaryota</taxon>
        <taxon>Metazoa</taxon>
        <taxon>Ecdysozoa</taxon>
        <taxon>Nematoda</taxon>
        <taxon>Enoplea</taxon>
        <taxon>Dorylaimia</taxon>
        <taxon>Trichinellida</taxon>
        <taxon>Trichinellidae</taxon>
        <taxon>Trichinella</taxon>
    </lineage>
</organism>
<dbReference type="AlphaFoldDB" id="A0A0V1MC40"/>
<keyword evidence="7" id="KW-0489">Methyltransferase</keyword>
<keyword evidence="5" id="KW-0812">Transmembrane</keyword>
<dbReference type="PROSITE" id="PS51184">
    <property type="entry name" value="JMJC"/>
    <property type="match status" value="1"/>
</dbReference>
<dbReference type="SMART" id="SM00558">
    <property type="entry name" value="JmjC"/>
    <property type="match status" value="1"/>
</dbReference>